<gene>
    <name evidence="1" type="ORF">BDQ12DRAFT_724387</name>
</gene>
<dbReference type="EMBL" id="ML213609">
    <property type="protein sequence ID" value="TFK37229.1"/>
    <property type="molecule type" value="Genomic_DNA"/>
</dbReference>
<keyword evidence="2" id="KW-1185">Reference proteome</keyword>
<accession>A0A5C3LVJ5</accession>
<protein>
    <submittedName>
        <fullName evidence="1">Uncharacterized protein</fullName>
    </submittedName>
</protein>
<evidence type="ECO:0000313" key="1">
    <source>
        <dbReference type="EMBL" id="TFK37229.1"/>
    </source>
</evidence>
<name>A0A5C3LVJ5_9AGAR</name>
<reference evidence="1 2" key="1">
    <citation type="journal article" date="2019" name="Nat. Ecol. Evol.">
        <title>Megaphylogeny resolves global patterns of mushroom evolution.</title>
        <authorList>
            <person name="Varga T."/>
            <person name="Krizsan K."/>
            <person name="Foldi C."/>
            <person name="Dima B."/>
            <person name="Sanchez-Garcia M."/>
            <person name="Sanchez-Ramirez S."/>
            <person name="Szollosi G.J."/>
            <person name="Szarkandi J.G."/>
            <person name="Papp V."/>
            <person name="Albert L."/>
            <person name="Andreopoulos W."/>
            <person name="Angelini C."/>
            <person name="Antonin V."/>
            <person name="Barry K.W."/>
            <person name="Bougher N.L."/>
            <person name="Buchanan P."/>
            <person name="Buyck B."/>
            <person name="Bense V."/>
            <person name="Catcheside P."/>
            <person name="Chovatia M."/>
            <person name="Cooper J."/>
            <person name="Damon W."/>
            <person name="Desjardin D."/>
            <person name="Finy P."/>
            <person name="Geml J."/>
            <person name="Haridas S."/>
            <person name="Hughes K."/>
            <person name="Justo A."/>
            <person name="Karasinski D."/>
            <person name="Kautmanova I."/>
            <person name="Kiss B."/>
            <person name="Kocsube S."/>
            <person name="Kotiranta H."/>
            <person name="LaButti K.M."/>
            <person name="Lechner B.E."/>
            <person name="Liimatainen K."/>
            <person name="Lipzen A."/>
            <person name="Lukacs Z."/>
            <person name="Mihaltcheva S."/>
            <person name="Morgado L.N."/>
            <person name="Niskanen T."/>
            <person name="Noordeloos M.E."/>
            <person name="Ohm R.A."/>
            <person name="Ortiz-Santana B."/>
            <person name="Ovrebo C."/>
            <person name="Racz N."/>
            <person name="Riley R."/>
            <person name="Savchenko A."/>
            <person name="Shiryaev A."/>
            <person name="Soop K."/>
            <person name="Spirin V."/>
            <person name="Szebenyi C."/>
            <person name="Tomsovsky M."/>
            <person name="Tulloss R.E."/>
            <person name="Uehling J."/>
            <person name="Grigoriev I.V."/>
            <person name="Vagvolgyi C."/>
            <person name="Papp T."/>
            <person name="Martin F.M."/>
            <person name="Miettinen O."/>
            <person name="Hibbett D.S."/>
            <person name="Nagy L.G."/>
        </authorList>
    </citation>
    <scope>NUCLEOTIDE SEQUENCE [LARGE SCALE GENOMIC DNA]</scope>
    <source>
        <strain evidence="1 2">CBS 166.37</strain>
    </source>
</reference>
<proteinExistence type="predicted"/>
<sequence>MISRLLNLLGRSREQPAANFVAGETKSSKVTPAFPPVVSDRSIFMTTRAVAPTTAHRMDRNRPFQESTNGIPKAYIQQILPGQHAIQKSTSPFKPFVWGPDGIYGNTTNLWPIEFEPAVVDKAVNAKDEPLQKTFTDTTAVMSNHQEQLYNTKLTAHDTQTANTKVSQTSDDNSKIYPYALAHSHTQLNPLPDIGAYHAGIRARPLHPFYSAYVADCATQTGHGFSTSAPAYTHPIETMNEVTAKKFVEMMNIPLTIIEDTRTHAEGENMQARTEVKDKQIHVEKVTVHHRVAASPFSAQSKLPLEFAFDDECDSSEDDNANELIPESRDEWVAKACGCTSFNPFNGDQPSLYNGSTHNLHSSSRYINPAYNSLSSPDMCNFISKADMETASGGFYLNATAIALSTSLDDNGPKITGSSWLSSEDDPIVMPGASRSYGAIGRLNGPAIESKLVENPSTTLLCGPNYASMALAPVNATGYVPSMPPSIDEDFNIISFEEEAAMDDGTIGIIEQCSDNDETVSFNGIRPLSMASSLGSTGSHLTWGSSASTASSPASVSYPMTPELGQQQPAVTLPDIASWRSTIFTGGYGKEKANDEVQEYEDRYYNNYAAQQHFVTAF</sequence>
<evidence type="ECO:0000313" key="2">
    <source>
        <dbReference type="Proteomes" id="UP000308652"/>
    </source>
</evidence>
<dbReference type="Proteomes" id="UP000308652">
    <property type="component" value="Unassembled WGS sequence"/>
</dbReference>
<dbReference type="AlphaFoldDB" id="A0A5C3LVJ5"/>
<organism evidence="1 2">
    <name type="scientific">Crucibulum laeve</name>
    <dbReference type="NCBI Taxonomy" id="68775"/>
    <lineage>
        <taxon>Eukaryota</taxon>
        <taxon>Fungi</taxon>
        <taxon>Dikarya</taxon>
        <taxon>Basidiomycota</taxon>
        <taxon>Agaricomycotina</taxon>
        <taxon>Agaricomycetes</taxon>
        <taxon>Agaricomycetidae</taxon>
        <taxon>Agaricales</taxon>
        <taxon>Agaricineae</taxon>
        <taxon>Nidulariaceae</taxon>
        <taxon>Crucibulum</taxon>
    </lineage>
</organism>